<comment type="caution">
    <text evidence="5">The sequence shown here is derived from an EMBL/GenBank/DDBJ whole genome shotgun (WGS) entry which is preliminary data.</text>
</comment>
<dbReference type="Gene3D" id="3.30.390.50">
    <property type="entry name" value="CO dehydrogenase flavoprotein, C-terminal domain"/>
    <property type="match status" value="1"/>
</dbReference>
<dbReference type="GO" id="GO:0016491">
    <property type="term" value="F:oxidoreductase activity"/>
    <property type="evidence" value="ECO:0007669"/>
    <property type="project" value="UniProtKB-KW"/>
</dbReference>
<feature type="domain" description="FAD-binding PCMH-type" evidence="4">
    <location>
        <begin position="1"/>
        <end position="177"/>
    </location>
</feature>
<accession>A0A7K3MBM5</accession>
<gene>
    <name evidence="5" type="ORF">F7O44_25120</name>
</gene>
<dbReference type="SUPFAM" id="SSF55447">
    <property type="entry name" value="CO dehydrogenase flavoprotein C-terminal domain-like"/>
    <property type="match status" value="1"/>
</dbReference>
<sequence>MYPAEFAYQRPADLDGVFTALEQHAGEAKLIAGGQSLLPMMKLRLVSPAMLIDLAGTAELRGQWRTENGVRIGALTTYRELQHSSSTLGLLPGLADTLEVIADQQVRARGTVGGALAHGDPTADLPALMLALDAEVRIGSRRGERVMALSDFVTGIFSTDLADDDVLTAVDVPLPPPGTGAAYEKFEQPASHLALCGVAAALTVVDGVVHRARVAMTGVSGTPRRLPVVEDALLGAAADPAVLDDVAALASQGVEPLSDLHAPAEYRLHLLEVATRRALQVAASRAGMRWAA</sequence>
<dbReference type="SUPFAM" id="SSF56176">
    <property type="entry name" value="FAD-binding/transporter-associated domain-like"/>
    <property type="match status" value="1"/>
</dbReference>
<dbReference type="InterPro" id="IPR036318">
    <property type="entry name" value="FAD-bd_PCMH-like_sf"/>
</dbReference>
<dbReference type="InterPro" id="IPR016166">
    <property type="entry name" value="FAD-bd_PCMH"/>
</dbReference>
<evidence type="ECO:0000313" key="5">
    <source>
        <dbReference type="EMBL" id="NDL60362.1"/>
    </source>
</evidence>
<evidence type="ECO:0000259" key="4">
    <source>
        <dbReference type="PROSITE" id="PS51387"/>
    </source>
</evidence>
<keyword evidence="2" id="KW-0274">FAD</keyword>
<dbReference type="InterPro" id="IPR051312">
    <property type="entry name" value="Diverse_Substr_Oxidored"/>
</dbReference>
<keyword evidence="6" id="KW-1185">Reference proteome</keyword>
<dbReference type="PANTHER" id="PTHR42659">
    <property type="entry name" value="XANTHINE DEHYDROGENASE SUBUNIT C-RELATED"/>
    <property type="match status" value="1"/>
</dbReference>
<dbReference type="SMART" id="SM01092">
    <property type="entry name" value="CO_deh_flav_C"/>
    <property type="match status" value="1"/>
</dbReference>
<evidence type="ECO:0000256" key="3">
    <source>
        <dbReference type="ARBA" id="ARBA00023002"/>
    </source>
</evidence>
<evidence type="ECO:0000256" key="1">
    <source>
        <dbReference type="ARBA" id="ARBA00022630"/>
    </source>
</evidence>
<name>A0A7K3MBM5_9ACTN</name>
<dbReference type="InterPro" id="IPR005107">
    <property type="entry name" value="CO_DH_flav_C"/>
</dbReference>
<dbReference type="RefSeq" id="WP_162453067.1">
    <property type="nucleotide sequence ID" value="NZ_WLZY01000011.1"/>
</dbReference>
<dbReference type="InterPro" id="IPR002346">
    <property type="entry name" value="Mopterin_DH_FAD-bd"/>
</dbReference>
<keyword evidence="3" id="KW-0560">Oxidoreductase</keyword>
<dbReference type="Pfam" id="PF00941">
    <property type="entry name" value="FAD_binding_5"/>
    <property type="match status" value="1"/>
</dbReference>
<proteinExistence type="predicted"/>
<dbReference type="EMBL" id="WLZY01000011">
    <property type="protein sequence ID" value="NDL60362.1"/>
    <property type="molecule type" value="Genomic_DNA"/>
</dbReference>
<keyword evidence="1" id="KW-0285">Flavoprotein</keyword>
<organism evidence="5 6">
    <name type="scientific">Phytoactinopolyspora mesophila</name>
    <dbReference type="NCBI Taxonomy" id="2650750"/>
    <lineage>
        <taxon>Bacteria</taxon>
        <taxon>Bacillati</taxon>
        <taxon>Actinomycetota</taxon>
        <taxon>Actinomycetes</taxon>
        <taxon>Jiangellales</taxon>
        <taxon>Jiangellaceae</taxon>
        <taxon>Phytoactinopolyspora</taxon>
    </lineage>
</organism>
<dbReference type="Proteomes" id="UP000460435">
    <property type="component" value="Unassembled WGS sequence"/>
</dbReference>
<evidence type="ECO:0000256" key="2">
    <source>
        <dbReference type="ARBA" id="ARBA00022827"/>
    </source>
</evidence>
<dbReference type="Gene3D" id="3.30.43.10">
    <property type="entry name" value="Uridine Diphospho-n-acetylenolpyruvylglucosamine Reductase, domain 2"/>
    <property type="match status" value="1"/>
</dbReference>
<protein>
    <submittedName>
        <fullName evidence="5">Xanthine dehydrogenase family protein subunit M</fullName>
    </submittedName>
</protein>
<dbReference type="InterPro" id="IPR036683">
    <property type="entry name" value="CO_DH_flav_C_dom_sf"/>
</dbReference>
<dbReference type="InterPro" id="IPR016169">
    <property type="entry name" value="FAD-bd_PCMH_sub2"/>
</dbReference>
<dbReference type="InterPro" id="IPR016167">
    <property type="entry name" value="FAD-bd_PCMH_sub1"/>
</dbReference>
<dbReference type="GO" id="GO:0071949">
    <property type="term" value="F:FAD binding"/>
    <property type="evidence" value="ECO:0007669"/>
    <property type="project" value="InterPro"/>
</dbReference>
<evidence type="ECO:0000313" key="6">
    <source>
        <dbReference type="Proteomes" id="UP000460435"/>
    </source>
</evidence>
<reference evidence="5 6" key="1">
    <citation type="submission" date="2019-11" db="EMBL/GenBank/DDBJ databases">
        <authorList>
            <person name="Li X.-J."/>
            <person name="Feng X.-M."/>
        </authorList>
    </citation>
    <scope>NUCLEOTIDE SEQUENCE [LARGE SCALE GENOMIC DNA]</scope>
    <source>
        <strain evidence="5 6">XMNu-373</strain>
    </source>
</reference>
<dbReference type="PROSITE" id="PS51387">
    <property type="entry name" value="FAD_PCMH"/>
    <property type="match status" value="1"/>
</dbReference>
<dbReference type="AlphaFoldDB" id="A0A7K3MBM5"/>
<dbReference type="PANTHER" id="PTHR42659:SF2">
    <property type="entry name" value="XANTHINE DEHYDROGENASE SUBUNIT C-RELATED"/>
    <property type="match status" value="1"/>
</dbReference>
<dbReference type="Pfam" id="PF03450">
    <property type="entry name" value="CO_deh_flav_C"/>
    <property type="match status" value="1"/>
</dbReference>
<dbReference type="Gene3D" id="3.30.465.10">
    <property type="match status" value="1"/>
</dbReference>